<name>A0ABS7EZP6_9PROT</name>
<dbReference type="PRINTS" id="PR00069">
    <property type="entry name" value="ALDKETRDTASE"/>
</dbReference>
<organism evidence="3 4">
    <name type="scientific">Caldovatus aquaticus</name>
    <dbReference type="NCBI Taxonomy" id="2865671"/>
    <lineage>
        <taxon>Bacteria</taxon>
        <taxon>Pseudomonadati</taxon>
        <taxon>Pseudomonadota</taxon>
        <taxon>Alphaproteobacteria</taxon>
        <taxon>Acetobacterales</taxon>
        <taxon>Roseomonadaceae</taxon>
        <taxon>Caldovatus</taxon>
    </lineage>
</organism>
<dbReference type="InterPro" id="IPR023210">
    <property type="entry name" value="NADP_OxRdtase_dom"/>
</dbReference>
<reference evidence="3 4" key="1">
    <citation type="submission" date="2021-08" db="EMBL/GenBank/DDBJ databases">
        <title>Caldovatus sediminis gen. nov., sp. nov., a moderately thermophilic bacterium isolated from a hot spring.</title>
        <authorList>
            <person name="Hu C.-J."/>
            <person name="Li W.-J."/>
            <person name="Xian W.-D."/>
        </authorList>
    </citation>
    <scope>NUCLEOTIDE SEQUENCE [LARGE SCALE GENOMIC DNA]</scope>
    <source>
        <strain evidence="3 4">SYSU G05006</strain>
    </source>
</reference>
<dbReference type="Gene3D" id="3.20.20.100">
    <property type="entry name" value="NADP-dependent oxidoreductase domain"/>
    <property type="match status" value="1"/>
</dbReference>
<gene>
    <name evidence="3" type="ORF">K1J50_04960</name>
</gene>
<accession>A0ABS7EZP6</accession>
<dbReference type="PANTHER" id="PTHR43364:SF4">
    <property type="entry name" value="NAD(P)-LINKED OXIDOREDUCTASE SUPERFAMILY PROTEIN"/>
    <property type="match status" value="1"/>
</dbReference>
<feature type="domain" description="NADP-dependent oxidoreductase" evidence="2">
    <location>
        <begin position="16"/>
        <end position="313"/>
    </location>
</feature>
<proteinExistence type="predicted"/>
<evidence type="ECO:0000313" key="4">
    <source>
        <dbReference type="Proteomes" id="UP001519924"/>
    </source>
</evidence>
<keyword evidence="4" id="KW-1185">Reference proteome</keyword>
<dbReference type="RefSeq" id="WP_220116331.1">
    <property type="nucleotide sequence ID" value="NZ_JAHZUY010000007.1"/>
</dbReference>
<keyword evidence="1" id="KW-0560">Oxidoreductase</keyword>
<dbReference type="InterPro" id="IPR036812">
    <property type="entry name" value="NAD(P)_OxRdtase_dom_sf"/>
</dbReference>
<dbReference type="PANTHER" id="PTHR43364">
    <property type="entry name" value="NADH-SPECIFIC METHYLGLYOXAL REDUCTASE-RELATED"/>
    <property type="match status" value="1"/>
</dbReference>
<dbReference type="SUPFAM" id="SSF51430">
    <property type="entry name" value="NAD(P)-linked oxidoreductase"/>
    <property type="match status" value="1"/>
</dbReference>
<protein>
    <submittedName>
        <fullName evidence="3">Aldo/keto reductase</fullName>
    </submittedName>
</protein>
<dbReference type="InterPro" id="IPR018170">
    <property type="entry name" value="Aldo/ket_reductase_CS"/>
</dbReference>
<dbReference type="Proteomes" id="UP001519924">
    <property type="component" value="Unassembled WGS sequence"/>
</dbReference>
<sequence>MQQRNLGSSGLRVSVVGLGCNNFGARLDAEATRRVVHAALDLGVTLFDTADVYGRPVRHGSSEEFLGAALGPRRKDIVLATKFGMEMDGDPEKQGASRRYIMAAVEASLRRLGTDWIDLYQVHRFDPRTPLEETVRALDDLIRQGKVRYVGVSNFAAWQVADAVWTARSLGCHGFVSCQDEYSLLVRAPEKELIPAMQAHGLGLLPYFPLASGLLTGKYRRNRPLPEKARLTTTQRLADTFLTERNWEITERLADFCERRGRSLLELAFSWLLARPTVASVIAGASTPEQVAQNIKATEWALTAEEMAEVDAITGGEAPPARRAPPPAR</sequence>
<dbReference type="Pfam" id="PF00248">
    <property type="entry name" value="Aldo_ket_red"/>
    <property type="match status" value="1"/>
</dbReference>
<evidence type="ECO:0000313" key="3">
    <source>
        <dbReference type="EMBL" id="MBW8268830.1"/>
    </source>
</evidence>
<evidence type="ECO:0000259" key="2">
    <source>
        <dbReference type="Pfam" id="PF00248"/>
    </source>
</evidence>
<dbReference type="InterPro" id="IPR050523">
    <property type="entry name" value="AKR_Detox_Biosynth"/>
</dbReference>
<dbReference type="PROSITE" id="PS00062">
    <property type="entry name" value="ALDOKETO_REDUCTASE_2"/>
    <property type="match status" value="1"/>
</dbReference>
<comment type="caution">
    <text evidence="3">The sequence shown here is derived from an EMBL/GenBank/DDBJ whole genome shotgun (WGS) entry which is preliminary data.</text>
</comment>
<evidence type="ECO:0000256" key="1">
    <source>
        <dbReference type="ARBA" id="ARBA00023002"/>
    </source>
</evidence>
<dbReference type="EMBL" id="JAHZUY010000007">
    <property type="protein sequence ID" value="MBW8268830.1"/>
    <property type="molecule type" value="Genomic_DNA"/>
</dbReference>
<dbReference type="InterPro" id="IPR020471">
    <property type="entry name" value="AKR"/>
</dbReference>